<comment type="subcellular location">
    <subcellularLocation>
        <location evidence="1 10">Cell membrane</location>
        <topology evidence="1 10">Multi-pass membrane protein</topology>
    </subcellularLocation>
</comment>
<protein>
    <recommendedName>
        <fullName evidence="10">Fluoride-specific ion channel FluC</fullName>
    </recommendedName>
</protein>
<dbReference type="Pfam" id="PF02537">
    <property type="entry name" value="CRCB"/>
    <property type="match status" value="1"/>
</dbReference>
<feature type="transmembrane region" description="Helical" evidence="10">
    <location>
        <begin position="130"/>
        <end position="149"/>
    </location>
</feature>
<gene>
    <name evidence="10" type="primary">fluC</name>
    <name evidence="10" type="synonym">crcB</name>
    <name evidence="11" type="ORF">FHX37_4144</name>
</gene>
<dbReference type="EMBL" id="VFQC01000002">
    <property type="protein sequence ID" value="TQN28779.1"/>
    <property type="molecule type" value="Genomic_DNA"/>
</dbReference>
<dbReference type="GO" id="GO:0140114">
    <property type="term" value="P:cellular detoxification of fluoride"/>
    <property type="evidence" value="ECO:0007669"/>
    <property type="project" value="UniProtKB-UniRule"/>
</dbReference>
<comment type="caution">
    <text evidence="11">The sequence shown here is derived from an EMBL/GenBank/DDBJ whole genome shotgun (WGS) entry which is preliminary data.</text>
</comment>
<dbReference type="GO" id="GO:0046872">
    <property type="term" value="F:metal ion binding"/>
    <property type="evidence" value="ECO:0007669"/>
    <property type="project" value="UniProtKB-KW"/>
</dbReference>
<proteinExistence type="inferred from homology"/>
<evidence type="ECO:0000256" key="9">
    <source>
        <dbReference type="ARBA" id="ARBA00049940"/>
    </source>
</evidence>
<keyword evidence="10" id="KW-0406">Ion transport</keyword>
<reference evidence="11 12" key="1">
    <citation type="submission" date="2019-06" db="EMBL/GenBank/DDBJ databases">
        <title>Sequencing the genomes of 1000 actinobacteria strains.</title>
        <authorList>
            <person name="Klenk H.-P."/>
        </authorList>
    </citation>
    <scope>NUCLEOTIDE SEQUENCE [LARGE SCALE GENOMIC DNA]</scope>
    <source>
        <strain evidence="11 12">DSM 45015</strain>
    </source>
</reference>
<dbReference type="GO" id="GO:0005886">
    <property type="term" value="C:plasma membrane"/>
    <property type="evidence" value="ECO:0007669"/>
    <property type="project" value="UniProtKB-SubCell"/>
</dbReference>
<keyword evidence="12" id="KW-1185">Reference proteome</keyword>
<keyword evidence="6 10" id="KW-0407">Ion channel</keyword>
<feature type="transmembrane region" description="Helical" evidence="10">
    <location>
        <begin position="64"/>
        <end position="84"/>
    </location>
</feature>
<organism evidence="11 12">
    <name type="scientific">Haloactinospora alba</name>
    <dbReference type="NCBI Taxonomy" id="405555"/>
    <lineage>
        <taxon>Bacteria</taxon>
        <taxon>Bacillati</taxon>
        <taxon>Actinomycetota</taxon>
        <taxon>Actinomycetes</taxon>
        <taxon>Streptosporangiales</taxon>
        <taxon>Nocardiopsidaceae</taxon>
        <taxon>Haloactinospora</taxon>
    </lineage>
</organism>
<dbReference type="InterPro" id="IPR003691">
    <property type="entry name" value="FluC"/>
</dbReference>
<feature type="binding site" evidence="10">
    <location>
        <position position="137"/>
    </location>
    <ligand>
        <name>Na(+)</name>
        <dbReference type="ChEBI" id="CHEBI:29101"/>
        <note>structural</note>
    </ligand>
</feature>
<evidence type="ECO:0000256" key="2">
    <source>
        <dbReference type="ARBA" id="ARBA00022475"/>
    </source>
</evidence>
<evidence type="ECO:0000256" key="3">
    <source>
        <dbReference type="ARBA" id="ARBA00022692"/>
    </source>
</evidence>
<name>A0A543NAE6_9ACTN</name>
<evidence type="ECO:0000256" key="1">
    <source>
        <dbReference type="ARBA" id="ARBA00004651"/>
    </source>
</evidence>
<keyword evidence="4 10" id="KW-1133">Transmembrane helix</keyword>
<dbReference type="AlphaFoldDB" id="A0A543NAE6"/>
<evidence type="ECO:0000256" key="4">
    <source>
        <dbReference type="ARBA" id="ARBA00022989"/>
    </source>
</evidence>
<evidence type="ECO:0000256" key="5">
    <source>
        <dbReference type="ARBA" id="ARBA00023136"/>
    </source>
</evidence>
<feature type="transmembrane region" description="Helical" evidence="10">
    <location>
        <begin position="161"/>
        <end position="182"/>
    </location>
</feature>
<feature type="binding site" evidence="10">
    <location>
        <position position="140"/>
    </location>
    <ligand>
        <name>Na(+)</name>
        <dbReference type="ChEBI" id="CHEBI:29101"/>
        <note>structural</note>
    </ligand>
</feature>
<dbReference type="GO" id="GO:0062054">
    <property type="term" value="F:fluoride channel activity"/>
    <property type="evidence" value="ECO:0007669"/>
    <property type="project" value="UniProtKB-UniRule"/>
</dbReference>
<dbReference type="PANTHER" id="PTHR28259">
    <property type="entry name" value="FLUORIDE EXPORT PROTEIN 1-RELATED"/>
    <property type="match status" value="1"/>
</dbReference>
<evidence type="ECO:0000313" key="11">
    <source>
        <dbReference type="EMBL" id="TQN28779.1"/>
    </source>
</evidence>
<dbReference type="Proteomes" id="UP000317422">
    <property type="component" value="Unassembled WGS sequence"/>
</dbReference>
<comment type="function">
    <text evidence="9 10">Fluoride-specific ion channel. Important for reducing fluoride concentration in the cell, thus reducing its toxicity.</text>
</comment>
<comment type="similarity">
    <text evidence="7 10">Belongs to the fluoride channel Fluc/FEX (TC 1.A.43) family.</text>
</comment>
<keyword evidence="10" id="KW-0915">Sodium</keyword>
<dbReference type="HAMAP" id="MF_00454">
    <property type="entry name" value="FluC"/>
    <property type="match status" value="1"/>
</dbReference>
<comment type="catalytic activity">
    <reaction evidence="8">
        <text>fluoride(in) = fluoride(out)</text>
        <dbReference type="Rhea" id="RHEA:76159"/>
        <dbReference type="ChEBI" id="CHEBI:17051"/>
    </reaction>
    <physiologicalReaction direction="left-to-right" evidence="8">
        <dbReference type="Rhea" id="RHEA:76160"/>
    </physiologicalReaction>
</comment>
<sequence length="199" mass="20684">MVGPTASALRADGNRGACRQRSLQCLRVAVREASVRNRRNPYPVDPDLDAHVPRQRRELSGAPWAVLGVVAAGGALGALARYGAGLAVPRVAGGEVQATLAVNVSGCLLIGALMVVVTEARAGGRLLRPFLGTGVAGGYTTFSAHVGQFRELLQSGAAAPALAYLAGTLFLALAAVWLGVAVTRRVLRVRIAGEREVRQ</sequence>
<evidence type="ECO:0000256" key="8">
    <source>
        <dbReference type="ARBA" id="ARBA00035585"/>
    </source>
</evidence>
<evidence type="ECO:0000256" key="10">
    <source>
        <dbReference type="HAMAP-Rule" id="MF_00454"/>
    </source>
</evidence>
<evidence type="ECO:0000256" key="6">
    <source>
        <dbReference type="ARBA" id="ARBA00023303"/>
    </source>
</evidence>
<keyword evidence="10" id="KW-0479">Metal-binding</keyword>
<keyword evidence="2 10" id="KW-1003">Cell membrane</keyword>
<keyword evidence="3 10" id="KW-0812">Transmembrane</keyword>
<accession>A0A543NAE6</accession>
<evidence type="ECO:0000313" key="12">
    <source>
        <dbReference type="Proteomes" id="UP000317422"/>
    </source>
</evidence>
<keyword evidence="5 10" id="KW-0472">Membrane</keyword>
<comment type="activity regulation">
    <text evidence="10">Na(+) is not transported, but it plays an essential structural role and its presence is essential for fluoride channel function.</text>
</comment>
<evidence type="ECO:0000256" key="7">
    <source>
        <dbReference type="ARBA" id="ARBA00035120"/>
    </source>
</evidence>
<feature type="transmembrane region" description="Helical" evidence="10">
    <location>
        <begin position="96"/>
        <end position="118"/>
    </location>
</feature>
<dbReference type="PANTHER" id="PTHR28259:SF1">
    <property type="entry name" value="FLUORIDE EXPORT PROTEIN 1-RELATED"/>
    <property type="match status" value="1"/>
</dbReference>
<keyword evidence="10" id="KW-0813">Transport</keyword>